<sequence>MVTEKIKANATDIAKELDWLKLILKTRSALNVDEASDYADVFEIAPPVLSECASGYAQLVKENNFGFVERFILILAAVPYIKPELLDVFIQKNKTTNQLYTEFGGRVSDQHSGFLPTGETVMFILAANDLARRFALLKPFEGDHVFAQKQMVWLSEVSNNTSFLNGQLSLSQEILDRITTGEVKKPTFSTVFPARLLETKMEWDDLILDQGTQNQLKEIEVWLQHQHRLMTVWGMDKKLKPGYKSLFYGPPGTGKSLTASLLGKKLGFDVYRIDLSQTVSKFIGETEKNLAKVFDKAESKDWILFFDEADALFGARTATKDAHDRYANQQVSYLLQRIEEYNGLVILASNLKSNIDDAFLRRFQTVIRFPIPSAKERYRLWQMAFSDQCELEKGIDLYQVANDYELAGGSIINAVQYASLMALDRSGEEILMADIVQGIKREYHKNGRTV</sequence>
<dbReference type="EMBL" id="FQYU01000009">
    <property type="protein sequence ID" value="SHJ78952.1"/>
    <property type="molecule type" value="Genomic_DNA"/>
</dbReference>
<gene>
    <name evidence="5" type="ORF">SAMN04488513_1095</name>
</gene>
<dbReference type="Pfam" id="PF00004">
    <property type="entry name" value="AAA"/>
    <property type="match status" value="1"/>
</dbReference>
<reference evidence="6" key="1">
    <citation type="submission" date="2016-11" db="EMBL/GenBank/DDBJ databases">
        <authorList>
            <person name="Varghese N."/>
            <person name="Submissions S."/>
        </authorList>
    </citation>
    <scope>NUCLEOTIDE SEQUENCE [LARGE SCALE GENOMIC DNA]</scope>
    <source>
        <strain evidence="6">DSM 19858</strain>
    </source>
</reference>
<keyword evidence="2" id="KW-0547">Nucleotide-binding</keyword>
<protein>
    <submittedName>
        <fullName evidence="5">ATPase family associated with various cellular activities (AAA)</fullName>
    </submittedName>
</protein>
<dbReference type="InterPro" id="IPR027417">
    <property type="entry name" value="P-loop_NTPase"/>
</dbReference>
<feature type="domain" description="AAA+ ATPase" evidence="4">
    <location>
        <begin position="241"/>
        <end position="373"/>
    </location>
</feature>
<dbReference type="InterPro" id="IPR050221">
    <property type="entry name" value="26S_Proteasome_ATPase"/>
</dbReference>
<evidence type="ECO:0000256" key="2">
    <source>
        <dbReference type="ARBA" id="ARBA00022741"/>
    </source>
</evidence>
<dbReference type="GO" id="GO:0016887">
    <property type="term" value="F:ATP hydrolysis activity"/>
    <property type="evidence" value="ECO:0007669"/>
    <property type="project" value="InterPro"/>
</dbReference>
<dbReference type="AlphaFoldDB" id="A0A1M6M663"/>
<evidence type="ECO:0000313" key="6">
    <source>
        <dbReference type="Proteomes" id="UP000184543"/>
    </source>
</evidence>
<accession>A0A1M6M663</accession>
<evidence type="ECO:0000256" key="3">
    <source>
        <dbReference type="ARBA" id="ARBA00022840"/>
    </source>
</evidence>
<dbReference type="Proteomes" id="UP000184543">
    <property type="component" value="Unassembled WGS sequence"/>
</dbReference>
<dbReference type="PANTHER" id="PTHR23073">
    <property type="entry name" value="26S PROTEASOME REGULATORY SUBUNIT"/>
    <property type="match status" value="1"/>
</dbReference>
<dbReference type="CDD" id="cd19481">
    <property type="entry name" value="RecA-like_protease"/>
    <property type="match status" value="1"/>
</dbReference>
<evidence type="ECO:0000313" key="5">
    <source>
        <dbReference type="EMBL" id="SHJ78952.1"/>
    </source>
</evidence>
<dbReference type="Gene3D" id="3.40.50.300">
    <property type="entry name" value="P-loop containing nucleotide triphosphate hydrolases"/>
    <property type="match status" value="1"/>
</dbReference>
<dbReference type="STRING" id="192903.SAMN04488513_1095"/>
<dbReference type="OrthoDB" id="7438987at2"/>
<dbReference type="InterPro" id="IPR003593">
    <property type="entry name" value="AAA+_ATPase"/>
</dbReference>
<evidence type="ECO:0000259" key="4">
    <source>
        <dbReference type="SMART" id="SM00382"/>
    </source>
</evidence>
<dbReference type="GO" id="GO:0005524">
    <property type="term" value="F:ATP binding"/>
    <property type="evidence" value="ECO:0007669"/>
    <property type="project" value="UniProtKB-KW"/>
</dbReference>
<organism evidence="5 6">
    <name type="scientific">Pseudozobellia thermophila</name>
    <dbReference type="NCBI Taxonomy" id="192903"/>
    <lineage>
        <taxon>Bacteria</taxon>
        <taxon>Pseudomonadati</taxon>
        <taxon>Bacteroidota</taxon>
        <taxon>Flavobacteriia</taxon>
        <taxon>Flavobacteriales</taxon>
        <taxon>Flavobacteriaceae</taxon>
        <taxon>Pseudozobellia</taxon>
    </lineage>
</organism>
<dbReference type="SUPFAM" id="SSF52540">
    <property type="entry name" value="P-loop containing nucleoside triphosphate hydrolases"/>
    <property type="match status" value="1"/>
</dbReference>
<comment type="similarity">
    <text evidence="1">Belongs to the AAA ATPase family.</text>
</comment>
<dbReference type="InterPro" id="IPR003959">
    <property type="entry name" value="ATPase_AAA_core"/>
</dbReference>
<name>A0A1M6M663_9FLAO</name>
<dbReference type="SMART" id="SM00382">
    <property type="entry name" value="AAA"/>
    <property type="match status" value="1"/>
</dbReference>
<dbReference type="RefSeq" id="WP_072995080.1">
    <property type="nucleotide sequence ID" value="NZ_FQYU01000009.1"/>
</dbReference>
<keyword evidence="6" id="KW-1185">Reference proteome</keyword>
<keyword evidence="3" id="KW-0067">ATP-binding</keyword>
<evidence type="ECO:0000256" key="1">
    <source>
        <dbReference type="ARBA" id="ARBA00006914"/>
    </source>
</evidence>
<proteinExistence type="inferred from homology"/>